<dbReference type="EMBL" id="JAHIBW010000020">
    <property type="protein sequence ID" value="KAG7300697.1"/>
    <property type="molecule type" value="Genomic_DNA"/>
</dbReference>
<name>A0ABQ7Q628_PLUXY</name>
<evidence type="ECO:0000313" key="2">
    <source>
        <dbReference type="EMBL" id="KAG7300697.1"/>
    </source>
</evidence>
<proteinExistence type="predicted"/>
<feature type="compositionally biased region" description="Basic and acidic residues" evidence="1">
    <location>
        <begin position="10"/>
        <end position="26"/>
    </location>
</feature>
<gene>
    <name evidence="2" type="ORF">JYU34_015022</name>
</gene>
<reference evidence="2 3" key="1">
    <citation type="submission" date="2021-06" db="EMBL/GenBank/DDBJ databases">
        <title>A haploid diamondback moth (Plutella xylostella L.) genome assembly resolves 31 chromosomes and identifies a diamide resistance mutation.</title>
        <authorList>
            <person name="Ward C.M."/>
            <person name="Perry K.D."/>
            <person name="Baker G."/>
            <person name="Powis K."/>
            <person name="Heckel D.G."/>
            <person name="Baxter S.W."/>
        </authorList>
    </citation>
    <scope>NUCLEOTIDE SEQUENCE [LARGE SCALE GENOMIC DNA]</scope>
    <source>
        <strain evidence="2 3">LV</strain>
        <tissue evidence="2">Single pupa</tissue>
    </source>
</reference>
<protein>
    <submittedName>
        <fullName evidence="2">Uncharacterized protein</fullName>
    </submittedName>
</protein>
<sequence>MGNSCSSGQAHKDKDNVSQQSEESHCCARRSPSYRVAKPPVEEAAPERSQPLLEPTAPAKDKKPLRGPRTVASSVSDSISLSSPVATCASPKELEGPPAPVPVASLPEEHRAALLGRLPAQRARRRQAMLIYVCAADSQDCCSEKGALQCGAAARLRVRARRRGWRVHVADLHWRSPLEQQRDHRFPQLCTAELAQTEADCSKVQATRWPGAAGACKWLTCTGGPLWSSSGTIDSRSFALLSWLVAWCGWRVHVADLHLRSPLEQQRDHRFPQLCTAELARHSELDAVVPVLFLNSGSIRARRSSTSSVPQLGSGYAAAAAHAGVRRLPGGAGGGY</sequence>
<dbReference type="Proteomes" id="UP000823941">
    <property type="component" value="Chromosome 20"/>
</dbReference>
<keyword evidence="3" id="KW-1185">Reference proteome</keyword>
<accession>A0ABQ7Q628</accession>
<organism evidence="2 3">
    <name type="scientific">Plutella xylostella</name>
    <name type="common">Diamondback moth</name>
    <name type="synonym">Plutella maculipennis</name>
    <dbReference type="NCBI Taxonomy" id="51655"/>
    <lineage>
        <taxon>Eukaryota</taxon>
        <taxon>Metazoa</taxon>
        <taxon>Ecdysozoa</taxon>
        <taxon>Arthropoda</taxon>
        <taxon>Hexapoda</taxon>
        <taxon>Insecta</taxon>
        <taxon>Pterygota</taxon>
        <taxon>Neoptera</taxon>
        <taxon>Endopterygota</taxon>
        <taxon>Lepidoptera</taxon>
        <taxon>Glossata</taxon>
        <taxon>Ditrysia</taxon>
        <taxon>Yponomeutoidea</taxon>
        <taxon>Plutellidae</taxon>
        <taxon>Plutella</taxon>
    </lineage>
</organism>
<evidence type="ECO:0000313" key="3">
    <source>
        <dbReference type="Proteomes" id="UP000823941"/>
    </source>
</evidence>
<feature type="region of interest" description="Disordered" evidence="1">
    <location>
        <begin position="1"/>
        <end position="78"/>
    </location>
</feature>
<evidence type="ECO:0000256" key="1">
    <source>
        <dbReference type="SAM" id="MobiDB-lite"/>
    </source>
</evidence>
<comment type="caution">
    <text evidence="2">The sequence shown here is derived from an EMBL/GenBank/DDBJ whole genome shotgun (WGS) entry which is preliminary data.</text>
</comment>